<name>N1UUV7_9MICC</name>
<dbReference type="AlphaFoldDB" id="N1UUV7"/>
<dbReference type="Proteomes" id="UP000010729">
    <property type="component" value="Unassembled WGS sequence"/>
</dbReference>
<accession>N1UUV7</accession>
<organism evidence="2 3">
    <name type="scientific">Arthrobacter crystallopoietes BAB-32</name>
    <dbReference type="NCBI Taxonomy" id="1246476"/>
    <lineage>
        <taxon>Bacteria</taxon>
        <taxon>Bacillati</taxon>
        <taxon>Actinomycetota</taxon>
        <taxon>Actinomycetes</taxon>
        <taxon>Micrococcales</taxon>
        <taxon>Micrococcaceae</taxon>
        <taxon>Crystallibacter</taxon>
    </lineage>
</organism>
<dbReference type="EMBL" id="ANPE02000127">
    <property type="protein sequence ID" value="EMY34206.1"/>
    <property type="molecule type" value="Genomic_DNA"/>
</dbReference>
<keyword evidence="3" id="KW-1185">Reference proteome</keyword>
<dbReference type="Pfam" id="PF08681">
    <property type="entry name" value="TacA1"/>
    <property type="match status" value="1"/>
</dbReference>
<dbReference type="RefSeq" id="WP_005269024.1">
    <property type="nucleotide sequence ID" value="NZ_ANPE02000127.1"/>
</dbReference>
<evidence type="ECO:0000313" key="3">
    <source>
        <dbReference type="Proteomes" id="UP000010729"/>
    </source>
</evidence>
<comment type="caution">
    <text evidence="2">The sequence shown here is derived from an EMBL/GenBank/DDBJ whole genome shotgun (WGS) entry which is preliminary data.</text>
</comment>
<evidence type="ECO:0000313" key="2">
    <source>
        <dbReference type="EMBL" id="EMY34206.1"/>
    </source>
</evidence>
<evidence type="ECO:0000256" key="1">
    <source>
        <dbReference type="ARBA" id="ARBA00022649"/>
    </source>
</evidence>
<sequence>MTLRLTPEQDILLQRLAAAEGISKNEAAMRAIVEAAGRVEKDSQVRELAREAIRKYRPLLDRLAQ</sequence>
<evidence type="ECO:0008006" key="4">
    <source>
        <dbReference type="Google" id="ProtNLM"/>
    </source>
</evidence>
<keyword evidence="1" id="KW-1277">Toxin-antitoxin system</keyword>
<protein>
    <recommendedName>
        <fullName evidence="4">CopG family transcriptional regulator</fullName>
    </recommendedName>
</protein>
<dbReference type="InterPro" id="IPR014795">
    <property type="entry name" value="TacA_1-like"/>
</dbReference>
<gene>
    <name evidence="2" type="ORF">D477_010966</name>
</gene>
<proteinExistence type="predicted"/>
<reference evidence="2 3" key="1">
    <citation type="journal article" date="2013" name="Genome Announc.">
        <title>Draft Genome Sequence of Arthrobacter crystallopoietes Strain BAB-32, Revealing Genes for Bioremediation.</title>
        <authorList>
            <person name="Joshi M.N."/>
            <person name="Pandit A.S."/>
            <person name="Sharma A."/>
            <person name="Pandya R.V."/>
            <person name="Desai S.M."/>
            <person name="Saxena A.K."/>
            <person name="Bagatharia S.B."/>
        </authorList>
    </citation>
    <scope>NUCLEOTIDE SEQUENCE [LARGE SCALE GENOMIC DNA]</scope>
    <source>
        <strain evidence="2 3">BAB-32</strain>
    </source>
</reference>